<dbReference type="EMBL" id="CAJHCQ010000006">
    <property type="protein sequence ID" value="CAD6533637.1"/>
    <property type="molecule type" value="Genomic_DNA"/>
</dbReference>
<evidence type="ECO:0000313" key="2">
    <source>
        <dbReference type="EMBL" id="CAD6533637.1"/>
    </source>
</evidence>
<gene>
    <name evidence="2" type="ORF">LMG27952_02787</name>
</gene>
<sequence>MLTLKRPMQTPLSLVNEPYALQREIADLARLSRVIRQPGQPDAIFREVCAVAAEAIGFRLFTIMAYDAGNQEVERVFTNMPDVYPAGGRKKKSGTPWAQRILSDLEPFRATTPQGLRDAFDDHAVMTAMGLGSILNIPVAYNGRCVGTMNLTHVEGWYTSQHEDKGLLLGAFLAPALVAHGMSFATHSSP</sequence>
<dbReference type="Proteomes" id="UP000656319">
    <property type="component" value="Unassembled WGS sequence"/>
</dbReference>
<accession>A0ABN7HRW6</accession>
<evidence type="ECO:0000259" key="1">
    <source>
        <dbReference type="Pfam" id="PF13185"/>
    </source>
</evidence>
<comment type="caution">
    <text evidence="2">The sequence shown here is derived from an EMBL/GenBank/DDBJ whole genome shotgun (WGS) entry which is preliminary data.</text>
</comment>
<dbReference type="Gene3D" id="3.30.450.40">
    <property type="match status" value="1"/>
</dbReference>
<proteinExistence type="predicted"/>
<protein>
    <recommendedName>
        <fullName evidence="1">GAF domain-containing protein</fullName>
    </recommendedName>
</protein>
<evidence type="ECO:0000313" key="3">
    <source>
        <dbReference type="Proteomes" id="UP000656319"/>
    </source>
</evidence>
<name>A0ABN7HRW6_9BURK</name>
<feature type="domain" description="GAF" evidence="1">
    <location>
        <begin position="41"/>
        <end position="168"/>
    </location>
</feature>
<dbReference type="InterPro" id="IPR003018">
    <property type="entry name" value="GAF"/>
</dbReference>
<dbReference type="Pfam" id="PF13185">
    <property type="entry name" value="GAF_2"/>
    <property type="match status" value="1"/>
</dbReference>
<reference evidence="2 3" key="1">
    <citation type="submission" date="2020-10" db="EMBL/GenBank/DDBJ databases">
        <authorList>
            <person name="Peeters C."/>
        </authorList>
    </citation>
    <scope>NUCLEOTIDE SEQUENCE [LARGE SCALE GENOMIC DNA]</scope>
    <source>
        <strain evidence="2 3">LMG 27952</strain>
    </source>
</reference>
<organism evidence="2 3">
    <name type="scientific">Paraburkholderia hiiakae</name>
    <dbReference type="NCBI Taxonomy" id="1081782"/>
    <lineage>
        <taxon>Bacteria</taxon>
        <taxon>Pseudomonadati</taxon>
        <taxon>Pseudomonadota</taxon>
        <taxon>Betaproteobacteria</taxon>
        <taxon>Burkholderiales</taxon>
        <taxon>Burkholderiaceae</taxon>
        <taxon>Paraburkholderia</taxon>
    </lineage>
</organism>
<dbReference type="InterPro" id="IPR029016">
    <property type="entry name" value="GAF-like_dom_sf"/>
</dbReference>
<keyword evidence="3" id="KW-1185">Reference proteome</keyword>
<dbReference type="SUPFAM" id="SSF55781">
    <property type="entry name" value="GAF domain-like"/>
    <property type="match status" value="1"/>
</dbReference>